<organism evidence="5 6">
    <name type="scientific">Xylaria hypoxylon</name>
    <dbReference type="NCBI Taxonomy" id="37992"/>
    <lineage>
        <taxon>Eukaryota</taxon>
        <taxon>Fungi</taxon>
        <taxon>Dikarya</taxon>
        <taxon>Ascomycota</taxon>
        <taxon>Pezizomycotina</taxon>
        <taxon>Sordariomycetes</taxon>
        <taxon>Xylariomycetidae</taxon>
        <taxon>Xylariales</taxon>
        <taxon>Xylariaceae</taxon>
        <taxon>Xylaria</taxon>
    </lineage>
</organism>
<evidence type="ECO:0000256" key="1">
    <source>
        <dbReference type="ARBA" id="ARBA00001933"/>
    </source>
</evidence>
<evidence type="ECO:0000313" key="5">
    <source>
        <dbReference type="EMBL" id="TGJ85914.1"/>
    </source>
</evidence>
<dbReference type="InterPro" id="IPR015421">
    <property type="entry name" value="PyrdxlP-dep_Trfase_major"/>
</dbReference>
<evidence type="ECO:0008006" key="7">
    <source>
        <dbReference type="Google" id="ProtNLM"/>
    </source>
</evidence>
<dbReference type="Proteomes" id="UP000297716">
    <property type="component" value="Unassembled WGS sequence"/>
</dbReference>
<proteinExistence type="inferred from homology"/>
<dbReference type="Gene3D" id="3.40.640.10">
    <property type="entry name" value="Type I PLP-dependent aspartate aminotransferase-like (Major domain)"/>
    <property type="match status" value="1"/>
</dbReference>
<dbReference type="PANTHER" id="PTHR42699:SF1">
    <property type="entry name" value="CYSTATHIONINE GAMMA-SYNTHASE-RELATED"/>
    <property type="match status" value="1"/>
</dbReference>
<dbReference type="PANTHER" id="PTHR42699">
    <property type="match status" value="1"/>
</dbReference>
<dbReference type="InterPro" id="IPR015422">
    <property type="entry name" value="PyrdxlP-dep_Trfase_small"/>
</dbReference>
<comment type="caution">
    <text evidence="5">The sequence shown here is derived from an EMBL/GenBank/DDBJ whole genome shotgun (WGS) entry which is preliminary data.</text>
</comment>
<dbReference type="InterPro" id="IPR000277">
    <property type="entry name" value="Cys/Met-Metab_PyrdxlP-dep_enz"/>
</dbReference>
<comment type="similarity">
    <text evidence="3">Belongs to the trans-sulfuration enzymes family.</text>
</comment>
<comment type="cofactor">
    <cofactor evidence="1 3">
        <name>pyridoxal 5'-phosphate</name>
        <dbReference type="ChEBI" id="CHEBI:597326"/>
    </cofactor>
</comment>
<dbReference type="GO" id="GO:0030170">
    <property type="term" value="F:pyridoxal phosphate binding"/>
    <property type="evidence" value="ECO:0007669"/>
    <property type="project" value="InterPro"/>
</dbReference>
<dbReference type="GO" id="GO:0019346">
    <property type="term" value="P:transsulfuration"/>
    <property type="evidence" value="ECO:0007669"/>
    <property type="project" value="InterPro"/>
</dbReference>
<dbReference type="Gene3D" id="3.90.1150.10">
    <property type="entry name" value="Aspartate Aminotransferase, domain 1"/>
    <property type="match status" value="1"/>
</dbReference>
<keyword evidence="6" id="KW-1185">Reference proteome</keyword>
<feature type="region of interest" description="Disordered" evidence="4">
    <location>
        <begin position="1"/>
        <end position="24"/>
    </location>
</feature>
<name>A0A4Z0YPP5_9PEZI</name>
<dbReference type="OrthoDB" id="10047078at2759"/>
<sequence>MSLSDVDPSAVELGQSLPPHGPHTITTHIPGWKRAMLFRDRDMSIIAQFKSIYPRFFPFGLAAALCQSIARKLPLPEDYGCVPFISQDVWASNQTHAVSDFRKQQRLDASELRYHVVEVVGVRLYVIGFPQTKAAAAIFQWQHGGLGFSTRMAEALLPHVDSLIHIGEFPGGVGAPEPTFLPEGGSHRALRERIASLMMRACVSEHEKSVDADDVFLYQVSMASITRLHEAIALLRAGPTVVFGAVFNSTYHMFKECEGGIKHYGRADDSDVDDFETYLEGGGECAYIFTEFPSNPIVVSVDLMRLRGLADKYGFFVVVDDTCASVANIDLLGAADVIVTSLTKAFSGYADVMAGSLVLNPNSVRVSALKKIVSSRFHNEFFEADAAHLLANNEDYLARSIIHNRNASALASYFHSVALDPASPVTRVWYPPYSPGSNYLEAFLRKPTEDYPAPGYGFLLSVEFETVELAAAFYDAVNFFQGPHIGAHLTISIPYNAAYKYLWGAFHADEIRTDHAQDGDLLTPRVAVIYGRDEPEVHAAYGLNLQQIRLTVGLEDQEVLLQRCAEALRKMTETK</sequence>
<evidence type="ECO:0000256" key="3">
    <source>
        <dbReference type="RuleBase" id="RU362118"/>
    </source>
</evidence>
<reference evidence="5 6" key="1">
    <citation type="submission" date="2019-03" db="EMBL/GenBank/DDBJ databases">
        <title>Draft genome sequence of Xylaria hypoxylon DSM 108379, a ubiquitous saprotrophic-parasitic fungi on hardwood.</title>
        <authorList>
            <person name="Buettner E."/>
            <person name="Leonhardt S."/>
            <person name="Gebauer A.M."/>
            <person name="Liers C."/>
            <person name="Hofrichter M."/>
            <person name="Kellner H."/>
        </authorList>
    </citation>
    <scope>NUCLEOTIDE SEQUENCE [LARGE SCALE GENOMIC DNA]</scope>
    <source>
        <strain evidence="5 6">DSM 108379</strain>
    </source>
</reference>
<keyword evidence="2 3" id="KW-0663">Pyridoxal phosphate</keyword>
<dbReference type="SUPFAM" id="SSF53383">
    <property type="entry name" value="PLP-dependent transferases"/>
    <property type="match status" value="1"/>
</dbReference>
<accession>A0A4Z0YPP5</accession>
<evidence type="ECO:0000256" key="4">
    <source>
        <dbReference type="SAM" id="MobiDB-lite"/>
    </source>
</evidence>
<dbReference type="GO" id="GO:0003962">
    <property type="term" value="F:cystathionine gamma-synthase activity"/>
    <property type="evidence" value="ECO:0007669"/>
    <property type="project" value="TreeGrafter"/>
</dbReference>
<dbReference type="EMBL" id="SKBN01000037">
    <property type="protein sequence ID" value="TGJ85914.1"/>
    <property type="molecule type" value="Genomic_DNA"/>
</dbReference>
<dbReference type="InterPro" id="IPR015424">
    <property type="entry name" value="PyrdxlP-dep_Trfase"/>
</dbReference>
<protein>
    <recommendedName>
        <fullName evidence="7">Cystathionine gamma-synthase</fullName>
    </recommendedName>
</protein>
<dbReference type="STRING" id="37992.A0A4Z0YPP5"/>
<evidence type="ECO:0000313" key="6">
    <source>
        <dbReference type="Proteomes" id="UP000297716"/>
    </source>
</evidence>
<dbReference type="InterPro" id="IPR051750">
    <property type="entry name" value="Trans-sulfuration_enzymes"/>
</dbReference>
<evidence type="ECO:0000256" key="2">
    <source>
        <dbReference type="ARBA" id="ARBA00022898"/>
    </source>
</evidence>
<gene>
    <name evidence="5" type="ORF">E0Z10_g2899</name>
</gene>
<dbReference type="AlphaFoldDB" id="A0A4Z0YPP5"/>
<dbReference type="Pfam" id="PF01053">
    <property type="entry name" value="Cys_Met_Meta_PP"/>
    <property type="match status" value="1"/>
</dbReference>